<name>A0A210R286_MIZYE</name>
<comment type="subcellular location">
    <subcellularLocation>
        <location evidence="1">Mitochondrion membrane</location>
        <topology evidence="1">Multi-pass membrane protein</topology>
    </subcellularLocation>
</comment>
<evidence type="ECO:0000256" key="1">
    <source>
        <dbReference type="ARBA" id="ARBA00004225"/>
    </source>
</evidence>
<evidence type="ECO:0000256" key="8">
    <source>
        <dbReference type="ARBA" id="ARBA00023128"/>
    </source>
</evidence>
<sequence length="330" mass="36614">MDEDDPYECLPPTSTTSTHMLAGAAAGVMEHCVMYPVDCVKTRMQSLVPDPKADYRSILDAFHKIVKFEGMRNTLRGIQVVVGGAGPAHALYFTCYEKTKKYLANGQRGTHFTHGVAGGVSTIVHDAVMTPIDVIKQRMQVYGSPYKSCVDCTKDVYTKEGLRAFYRSYTTQLTMNLPFQITHFIVYEKMQDILNHDRKYNPLSHVISGGLAGATSAAVTMPLDVCKTLLNTQECCARKQVSYVDGMAAACRTVYEFQGFLGFFRGLQARVIFQMPATAISWGVYETFKYSLSKKQDAEEKYGNVKGLTVQVVTVPSDDHLSIPKPAHNP</sequence>
<evidence type="ECO:0000313" key="16">
    <source>
        <dbReference type="EMBL" id="OWF55052.1"/>
    </source>
</evidence>
<evidence type="ECO:0000256" key="2">
    <source>
        <dbReference type="ARBA" id="ARBA00006375"/>
    </source>
</evidence>
<evidence type="ECO:0000256" key="3">
    <source>
        <dbReference type="ARBA" id="ARBA00022448"/>
    </source>
</evidence>
<protein>
    <recommendedName>
        <fullName evidence="11">Mitoferrin-1</fullName>
    </recommendedName>
    <alternativeName>
        <fullName evidence="12">Mitochondrial iron transporter 1</fullName>
    </alternativeName>
    <alternativeName>
        <fullName evidence="13">Solute carrier family 25 member 37</fullName>
    </alternativeName>
</protein>
<dbReference type="PRINTS" id="PR00926">
    <property type="entry name" value="MITOCARRIER"/>
</dbReference>
<dbReference type="PROSITE" id="PS50920">
    <property type="entry name" value="SOLCAR"/>
    <property type="match status" value="3"/>
</dbReference>
<evidence type="ECO:0000256" key="14">
    <source>
        <dbReference type="PROSITE-ProRule" id="PRU00282"/>
    </source>
</evidence>
<dbReference type="InterPro" id="IPR023395">
    <property type="entry name" value="MCP_dom_sf"/>
</dbReference>
<dbReference type="Gene3D" id="1.50.40.10">
    <property type="entry name" value="Mitochondrial carrier domain"/>
    <property type="match status" value="2"/>
</dbReference>
<evidence type="ECO:0000256" key="15">
    <source>
        <dbReference type="RuleBase" id="RU000488"/>
    </source>
</evidence>
<evidence type="ECO:0000256" key="11">
    <source>
        <dbReference type="ARBA" id="ARBA00040418"/>
    </source>
</evidence>
<comment type="caution">
    <text evidence="16">The sequence shown here is derived from an EMBL/GenBank/DDBJ whole genome shotgun (WGS) entry which is preliminary data.</text>
</comment>
<proteinExistence type="inferred from homology"/>
<keyword evidence="7" id="KW-1133">Transmembrane helix</keyword>
<dbReference type="AlphaFoldDB" id="A0A210R286"/>
<keyword evidence="4" id="KW-0410">Iron transport</keyword>
<dbReference type="GO" id="GO:0015093">
    <property type="term" value="F:ferrous iron transmembrane transporter activity"/>
    <property type="evidence" value="ECO:0007669"/>
    <property type="project" value="TreeGrafter"/>
</dbReference>
<dbReference type="InterPro" id="IPR002067">
    <property type="entry name" value="MCP"/>
</dbReference>
<dbReference type="PANTHER" id="PTHR45758:SF4">
    <property type="entry name" value="MITOFERRIN-1"/>
    <property type="match status" value="1"/>
</dbReference>
<feature type="repeat" description="Solcar" evidence="14">
    <location>
        <begin position="109"/>
        <end position="193"/>
    </location>
</feature>
<feature type="repeat" description="Solcar" evidence="14">
    <location>
        <begin position="200"/>
        <end position="291"/>
    </location>
</feature>
<dbReference type="EMBL" id="NEDP02000770">
    <property type="protein sequence ID" value="OWF55052.1"/>
    <property type="molecule type" value="Genomic_DNA"/>
</dbReference>
<evidence type="ECO:0000256" key="12">
    <source>
        <dbReference type="ARBA" id="ARBA00041873"/>
    </source>
</evidence>
<dbReference type="PANTHER" id="PTHR45758">
    <property type="entry name" value="MITOFERRIN-1-RELATED"/>
    <property type="match status" value="1"/>
</dbReference>
<evidence type="ECO:0000256" key="13">
    <source>
        <dbReference type="ARBA" id="ARBA00041894"/>
    </source>
</evidence>
<keyword evidence="4" id="KW-0406">Ion transport</keyword>
<comment type="similarity">
    <text evidence="2 15">Belongs to the mitochondrial carrier (TC 2.A.29) family.</text>
</comment>
<evidence type="ECO:0000256" key="9">
    <source>
        <dbReference type="ARBA" id="ARBA00023136"/>
    </source>
</evidence>
<evidence type="ECO:0000256" key="7">
    <source>
        <dbReference type="ARBA" id="ARBA00022989"/>
    </source>
</evidence>
<accession>A0A210R286</accession>
<keyword evidence="4" id="KW-0408">Iron</keyword>
<dbReference type="GO" id="GO:0048250">
    <property type="term" value="P:iron import into the mitochondrion"/>
    <property type="evidence" value="ECO:0007669"/>
    <property type="project" value="TreeGrafter"/>
</dbReference>
<evidence type="ECO:0000256" key="6">
    <source>
        <dbReference type="ARBA" id="ARBA00022737"/>
    </source>
</evidence>
<feature type="repeat" description="Solcar" evidence="14">
    <location>
        <begin position="14"/>
        <end position="102"/>
    </location>
</feature>
<keyword evidence="6" id="KW-0677">Repeat</keyword>
<evidence type="ECO:0000313" key="17">
    <source>
        <dbReference type="Proteomes" id="UP000242188"/>
    </source>
</evidence>
<keyword evidence="8" id="KW-0496">Mitochondrion</keyword>
<dbReference type="OrthoDB" id="43906at2759"/>
<keyword evidence="9 14" id="KW-0472">Membrane</keyword>
<keyword evidence="5 14" id="KW-0812">Transmembrane</keyword>
<keyword evidence="3 15" id="KW-0813">Transport</keyword>
<dbReference type="InterPro" id="IPR018108">
    <property type="entry name" value="MCP_transmembrane"/>
</dbReference>
<organism evidence="16 17">
    <name type="scientific">Mizuhopecten yessoensis</name>
    <name type="common">Japanese scallop</name>
    <name type="synonym">Patinopecten yessoensis</name>
    <dbReference type="NCBI Taxonomy" id="6573"/>
    <lineage>
        <taxon>Eukaryota</taxon>
        <taxon>Metazoa</taxon>
        <taxon>Spiralia</taxon>
        <taxon>Lophotrochozoa</taxon>
        <taxon>Mollusca</taxon>
        <taxon>Bivalvia</taxon>
        <taxon>Autobranchia</taxon>
        <taxon>Pteriomorphia</taxon>
        <taxon>Pectinida</taxon>
        <taxon>Pectinoidea</taxon>
        <taxon>Pectinidae</taxon>
        <taxon>Mizuhopecten</taxon>
    </lineage>
</organism>
<dbReference type="GO" id="GO:0031966">
    <property type="term" value="C:mitochondrial membrane"/>
    <property type="evidence" value="ECO:0007669"/>
    <property type="project" value="UniProtKB-SubCell"/>
</dbReference>
<reference evidence="16 17" key="1">
    <citation type="journal article" date="2017" name="Nat. Ecol. Evol.">
        <title>Scallop genome provides insights into evolution of bilaterian karyotype and development.</title>
        <authorList>
            <person name="Wang S."/>
            <person name="Zhang J."/>
            <person name="Jiao W."/>
            <person name="Li J."/>
            <person name="Xun X."/>
            <person name="Sun Y."/>
            <person name="Guo X."/>
            <person name="Huan P."/>
            <person name="Dong B."/>
            <person name="Zhang L."/>
            <person name="Hu X."/>
            <person name="Sun X."/>
            <person name="Wang J."/>
            <person name="Zhao C."/>
            <person name="Wang Y."/>
            <person name="Wang D."/>
            <person name="Huang X."/>
            <person name="Wang R."/>
            <person name="Lv J."/>
            <person name="Li Y."/>
            <person name="Zhang Z."/>
            <person name="Liu B."/>
            <person name="Lu W."/>
            <person name="Hui Y."/>
            <person name="Liang J."/>
            <person name="Zhou Z."/>
            <person name="Hou R."/>
            <person name="Li X."/>
            <person name="Liu Y."/>
            <person name="Li H."/>
            <person name="Ning X."/>
            <person name="Lin Y."/>
            <person name="Zhao L."/>
            <person name="Xing Q."/>
            <person name="Dou J."/>
            <person name="Li Y."/>
            <person name="Mao J."/>
            <person name="Guo H."/>
            <person name="Dou H."/>
            <person name="Li T."/>
            <person name="Mu C."/>
            <person name="Jiang W."/>
            <person name="Fu Q."/>
            <person name="Fu X."/>
            <person name="Miao Y."/>
            <person name="Liu J."/>
            <person name="Yu Q."/>
            <person name="Li R."/>
            <person name="Liao H."/>
            <person name="Li X."/>
            <person name="Kong Y."/>
            <person name="Jiang Z."/>
            <person name="Chourrout D."/>
            <person name="Li R."/>
            <person name="Bao Z."/>
        </authorList>
    </citation>
    <scope>NUCLEOTIDE SEQUENCE [LARGE SCALE GENOMIC DNA]</scope>
    <source>
        <strain evidence="16 17">PY_sf001</strain>
    </source>
</reference>
<evidence type="ECO:0000256" key="5">
    <source>
        <dbReference type="ARBA" id="ARBA00022692"/>
    </source>
</evidence>
<evidence type="ECO:0000256" key="10">
    <source>
        <dbReference type="ARBA" id="ARBA00037061"/>
    </source>
</evidence>
<keyword evidence="17" id="KW-1185">Reference proteome</keyword>
<dbReference type="Pfam" id="PF00153">
    <property type="entry name" value="Mito_carr"/>
    <property type="match status" value="3"/>
</dbReference>
<gene>
    <name evidence="16" type="ORF">KP79_PYT17035</name>
</gene>
<comment type="function">
    <text evidence="10">Mitochondrial iron transporter that specifically mediates iron uptake in developing erythroid cells, thereby playing an essential role in heme biosynthesis.</text>
</comment>
<dbReference type="FunFam" id="1.50.40.10:FF:000029">
    <property type="entry name" value="Solute carrier family 25 member 28"/>
    <property type="match status" value="1"/>
</dbReference>
<dbReference type="SUPFAM" id="SSF103506">
    <property type="entry name" value="Mitochondrial carrier"/>
    <property type="match status" value="1"/>
</dbReference>
<evidence type="ECO:0000256" key="4">
    <source>
        <dbReference type="ARBA" id="ARBA00022496"/>
    </source>
</evidence>
<dbReference type="Proteomes" id="UP000242188">
    <property type="component" value="Unassembled WGS sequence"/>
</dbReference>
<dbReference type="STRING" id="6573.A0A210R286"/>